<organism evidence="2 3">
    <name type="scientific">Roseomonas populi</name>
    <dbReference type="NCBI Taxonomy" id="3121582"/>
    <lineage>
        <taxon>Bacteria</taxon>
        <taxon>Pseudomonadati</taxon>
        <taxon>Pseudomonadota</taxon>
        <taxon>Alphaproteobacteria</taxon>
        <taxon>Acetobacterales</taxon>
        <taxon>Roseomonadaceae</taxon>
        <taxon>Roseomonas</taxon>
    </lineage>
</organism>
<accession>A0ABT1XAS3</accession>
<name>A0ABT1XAS3_9PROT</name>
<evidence type="ECO:0000313" key="2">
    <source>
        <dbReference type="EMBL" id="MCR0985215.1"/>
    </source>
</evidence>
<reference evidence="2 3" key="1">
    <citation type="submission" date="2022-06" db="EMBL/GenBank/DDBJ databases">
        <title>Roseomonas CN29.</title>
        <authorList>
            <person name="Cheng Y."/>
            <person name="He X."/>
        </authorList>
    </citation>
    <scope>NUCLEOTIDE SEQUENCE [LARGE SCALE GENOMIC DNA]</scope>
    <source>
        <strain evidence="2 3">CN29</strain>
    </source>
</reference>
<evidence type="ECO:0000313" key="3">
    <source>
        <dbReference type="Proteomes" id="UP001524642"/>
    </source>
</evidence>
<evidence type="ECO:0000256" key="1">
    <source>
        <dbReference type="SAM" id="MobiDB-lite"/>
    </source>
</evidence>
<protein>
    <submittedName>
        <fullName evidence="2">Uncharacterized protein</fullName>
    </submittedName>
</protein>
<feature type="region of interest" description="Disordered" evidence="1">
    <location>
        <begin position="1"/>
        <end position="38"/>
    </location>
</feature>
<feature type="non-terminal residue" evidence="2">
    <location>
        <position position="72"/>
    </location>
</feature>
<keyword evidence="3" id="KW-1185">Reference proteome</keyword>
<comment type="caution">
    <text evidence="2">The sequence shown here is derived from an EMBL/GenBank/DDBJ whole genome shotgun (WGS) entry which is preliminary data.</text>
</comment>
<feature type="compositionally biased region" description="Basic and acidic residues" evidence="1">
    <location>
        <begin position="1"/>
        <end position="11"/>
    </location>
</feature>
<dbReference type="RefSeq" id="WP_257718865.1">
    <property type="nucleotide sequence ID" value="NZ_JANJOU010000030.1"/>
</dbReference>
<dbReference type="EMBL" id="JANJOU010000030">
    <property type="protein sequence ID" value="MCR0985215.1"/>
    <property type="molecule type" value="Genomic_DNA"/>
</dbReference>
<feature type="compositionally biased region" description="Low complexity" evidence="1">
    <location>
        <begin position="26"/>
        <end position="35"/>
    </location>
</feature>
<dbReference type="Proteomes" id="UP001524642">
    <property type="component" value="Unassembled WGS sequence"/>
</dbReference>
<proteinExistence type="predicted"/>
<gene>
    <name evidence="2" type="ORF">NRP21_24495</name>
</gene>
<sequence length="72" mass="7407">MAKELQRHLPEETSPLGACETGSLPGEAAGGEAAAPTSSPWISGIHLLRWSDGLGRRISLSPKGGTPPPHSP</sequence>